<dbReference type="EMBL" id="JYNZ01000003">
    <property type="protein sequence ID" value="KXK26478.1"/>
    <property type="molecule type" value="Genomic_DNA"/>
</dbReference>
<dbReference type="GO" id="GO:0030170">
    <property type="term" value="F:pyridoxal phosphate binding"/>
    <property type="evidence" value="ECO:0007669"/>
    <property type="project" value="InterPro"/>
</dbReference>
<sequence>MQYSFSKRTMVQTSATAEISALAQQKKKNGETVYDLGIGEPVIAVDQRIISAVTDAMKQGRTGYPPAAGYASLRESVSSWHNRIAGSSFSAAESLITPGGKMALYMLLQALLGPGDEIVVCSPYWVSYPTMAALAGGQVREVRTSGEDGWKVVPEQLEAAISERTRAVVFNNGANPTGALYNSKELYALIRKVHDRGIVFISDEVYSGLVYDGSTFSSAASFPEFSETVVIVQSFSKHFAMTGLRVGMVFADQQIIRHLTALQSQTTSGAASISQAAAEAALKDADEISEHVRSTIEKRRNHLYLELNRLFKAELTRPAAGLYAFVPASTFAAKYGSDTGLAMRMIDQARTAVVPGSAFGAPGYIRISFGIPEPEISAGLEAIHQALS</sequence>
<evidence type="ECO:0000256" key="1">
    <source>
        <dbReference type="ARBA" id="ARBA00001933"/>
    </source>
</evidence>
<dbReference type="Gene3D" id="3.40.640.10">
    <property type="entry name" value="Type I PLP-dependent aspartate aminotransferase-like (Major domain)"/>
    <property type="match status" value="1"/>
</dbReference>
<name>A0A136LXT8_9BACT</name>
<comment type="cofactor">
    <cofactor evidence="1 6">
        <name>pyridoxal 5'-phosphate</name>
        <dbReference type="ChEBI" id="CHEBI:597326"/>
    </cofactor>
</comment>
<protein>
    <recommendedName>
        <fullName evidence="6">Aminotransferase</fullName>
        <ecNumber evidence="6">2.6.1.-</ecNumber>
    </recommendedName>
</protein>
<evidence type="ECO:0000256" key="2">
    <source>
        <dbReference type="ARBA" id="ARBA00007441"/>
    </source>
</evidence>
<comment type="similarity">
    <text evidence="2 6">Belongs to the class-I pyridoxal-phosphate-dependent aminotransferase family.</text>
</comment>
<evidence type="ECO:0000259" key="7">
    <source>
        <dbReference type="Pfam" id="PF00155"/>
    </source>
</evidence>
<evidence type="ECO:0000313" key="9">
    <source>
        <dbReference type="Proteomes" id="UP000070457"/>
    </source>
</evidence>
<gene>
    <name evidence="8" type="primary">aspC</name>
    <name evidence="8" type="ORF">TR69_WS6001000482</name>
</gene>
<dbReference type="PANTHER" id="PTHR46383">
    <property type="entry name" value="ASPARTATE AMINOTRANSFERASE"/>
    <property type="match status" value="1"/>
</dbReference>
<evidence type="ECO:0000256" key="6">
    <source>
        <dbReference type="RuleBase" id="RU000481"/>
    </source>
</evidence>
<dbReference type="PATRIC" id="fig|1617426.3.peg.480"/>
<keyword evidence="5" id="KW-0663">Pyridoxal phosphate</keyword>
<reference evidence="8 9" key="1">
    <citation type="submission" date="2015-02" db="EMBL/GenBank/DDBJ databases">
        <title>Improved understanding of the partial-nitritation anammox process through 23 genomes representing the majority of the microbial community.</title>
        <authorList>
            <person name="Speth D.R."/>
            <person name="In T Zandt M."/>
            <person name="Guerrero Cruz S."/>
            <person name="Jetten M.S."/>
            <person name="Dutilh B.E."/>
        </authorList>
    </citation>
    <scope>NUCLEOTIDE SEQUENCE [LARGE SCALE GENOMIC DNA]</scope>
    <source>
        <strain evidence="8">OLB20</strain>
    </source>
</reference>
<dbReference type="InterPro" id="IPR004838">
    <property type="entry name" value="NHTrfase_class1_PyrdxlP-BS"/>
</dbReference>
<evidence type="ECO:0000313" key="8">
    <source>
        <dbReference type="EMBL" id="KXK26478.1"/>
    </source>
</evidence>
<dbReference type="InterPro" id="IPR004839">
    <property type="entry name" value="Aminotransferase_I/II_large"/>
</dbReference>
<dbReference type="PANTHER" id="PTHR46383:SF1">
    <property type="entry name" value="ASPARTATE AMINOTRANSFERASE"/>
    <property type="match status" value="1"/>
</dbReference>
<accession>A0A136LXT8</accession>
<evidence type="ECO:0000256" key="5">
    <source>
        <dbReference type="ARBA" id="ARBA00022898"/>
    </source>
</evidence>
<dbReference type="GO" id="GO:0008483">
    <property type="term" value="F:transaminase activity"/>
    <property type="evidence" value="ECO:0007669"/>
    <property type="project" value="UniProtKB-KW"/>
</dbReference>
<dbReference type="EC" id="2.6.1.-" evidence="6"/>
<dbReference type="SUPFAM" id="SSF53383">
    <property type="entry name" value="PLP-dependent transferases"/>
    <property type="match status" value="1"/>
</dbReference>
<evidence type="ECO:0000256" key="3">
    <source>
        <dbReference type="ARBA" id="ARBA00022576"/>
    </source>
</evidence>
<dbReference type="InterPro" id="IPR015421">
    <property type="entry name" value="PyrdxlP-dep_Trfase_major"/>
</dbReference>
<proteinExistence type="inferred from homology"/>
<dbReference type="CDD" id="cd00609">
    <property type="entry name" value="AAT_like"/>
    <property type="match status" value="1"/>
</dbReference>
<dbReference type="InterPro" id="IPR015424">
    <property type="entry name" value="PyrdxlP-dep_Trfase"/>
</dbReference>
<dbReference type="Proteomes" id="UP000070457">
    <property type="component" value="Unassembled WGS sequence"/>
</dbReference>
<dbReference type="STRING" id="1617426.TR69_WS6001000482"/>
<keyword evidence="3 6" id="KW-0032">Aminotransferase</keyword>
<dbReference type="GO" id="GO:0006520">
    <property type="term" value="P:amino acid metabolic process"/>
    <property type="evidence" value="ECO:0007669"/>
    <property type="project" value="InterPro"/>
</dbReference>
<organism evidence="8 9">
    <name type="scientific">candidate division WS6 bacterium OLB20</name>
    <dbReference type="NCBI Taxonomy" id="1617426"/>
    <lineage>
        <taxon>Bacteria</taxon>
        <taxon>Candidatus Dojkabacteria</taxon>
    </lineage>
</organism>
<dbReference type="PROSITE" id="PS00105">
    <property type="entry name" value="AA_TRANSFER_CLASS_1"/>
    <property type="match status" value="1"/>
</dbReference>
<dbReference type="InterPro" id="IPR015422">
    <property type="entry name" value="PyrdxlP-dep_Trfase_small"/>
</dbReference>
<feature type="domain" description="Aminotransferase class I/classII large" evidence="7">
    <location>
        <begin position="33"/>
        <end position="383"/>
    </location>
</feature>
<dbReference type="InterPro" id="IPR050596">
    <property type="entry name" value="AspAT/PAT-like"/>
</dbReference>
<comment type="caution">
    <text evidence="8">The sequence shown here is derived from an EMBL/GenBank/DDBJ whole genome shotgun (WGS) entry which is preliminary data.</text>
</comment>
<evidence type="ECO:0000256" key="4">
    <source>
        <dbReference type="ARBA" id="ARBA00022679"/>
    </source>
</evidence>
<dbReference type="Pfam" id="PF00155">
    <property type="entry name" value="Aminotran_1_2"/>
    <property type="match status" value="1"/>
</dbReference>
<keyword evidence="4 6" id="KW-0808">Transferase</keyword>
<dbReference type="Gene3D" id="3.90.1150.10">
    <property type="entry name" value="Aspartate Aminotransferase, domain 1"/>
    <property type="match status" value="1"/>
</dbReference>
<dbReference type="AlphaFoldDB" id="A0A136LXT8"/>